<dbReference type="Pfam" id="PF02782">
    <property type="entry name" value="FGGY_C"/>
    <property type="match status" value="1"/>
</dbReference>
<keyword evidence="3 8" id="KW-0808">Transferase</keyword>
<evidence type="ECO:0000256" key="6">
    <source>
        <dbReference type="ARBA" id="ARBA00022840"/>
    </source>
</evidence>
<dbReference type="GO" id="GO:0004856">
    <property type="term" value="F:D-xylulokinase activity"/>
    <property type="evidence" value="ECO:0007669"/>
    <property type="project" value="UniProtKB-EC"/>
</dbReference>
<dbReference type="PIRSF" id="PIRSF000538">
    <property type="entry name" value="GlpK"/>
    <property type="match status" value="1"/>
</dbReference>
<dbReference type="PROSITE" id="PS00445">
    <property type="entry name" value="FGGY_KINASES_2"/>
    <property type="match status" value="1"/>
</dbReference>
<name>A0ABT9Y8G1_9FIRM</name>
<evidence type="ECO:0000256" key="2">
    <source>
        <dbReference type="ARBA" id="ARBA00022629"/>
    </source>
</evidence>
<evidence type="ECO:0000256" key="10">
    <source>
        <dbReference type="RuleBase" id="RU364073"/>
    </source>
</evidence>
<comment type="similarity">
    <text evidence="1 8 9">Belongs to the FGGY kinase family.</text>
</comment>
<keyword evidence="14" id="KW-1185">Reference proteome</keyword>
<dbReference type="InterPro" id="IPR043129">
    <property type="entry name" value="ATPase_NBD"/>
</dbReference>
<dbReference type="EC" id="2.7.1.17" evidence="8 10"/>
<keyword evidence="6 8" id="KW-0067">ATP-binding</keyword>
<comment type="catalytic activity">
    <reaction evidence="8 10">
        <text>D-xylulose + ATP = D-xylulose 5-phosphate + ADP + H(+)</text>
        <dbReference type="Rhea" id="RHEA:10964"/>
        <dbReference type="ChEBI" id="CHEBI:15378"/>
        <dbReference type="ChEBI" id="CHEBI:17140"/>
        <dbReference type="ChEBI" id="CHEBI:30616"/>
        <dbReference type="ChEBI" id="CHEBI:57737"/>
        <dbReference type="ChEBI" id="CHEBI:456216"/>
        <dbReference type="EC" id="2.7.1.17"/>
    </reaction>
</comment>
<evidence type="ECO:0000256" key="3">
    <source>
        <dbReference type="ARBA" id="ARBA00022679"/>
    </source>
</evidence>
<keyword evidence="7 8" id="KW-0119">Carbohydrate metabolism</keyword>
<dbReference type="PROSITE" id="PS00933">
    <property type="entry name" value="FGGY_KINASES_1"/>
    <property type="match status" value="1"/>
</dbReference>
<feature type="domain" description="Carbohydrate kinase FGGY N-terminal" evidence="11">
    <location>
        <begin position="4"/>
        <end position="248"/>
    </location>
</feature>
<feature type="domain" description="Carbohydrate kinase FGGY C-terminal" evidence="12">
    <location>
        <begin position="259"/>
        <end position="453"/>
    </location>
</feature>
<dbReference type="InterPro" id="IPR018484">
    <property type="entry name" value="FGGY_N"/>
</dbReference>
<proteinExistence type="inferred from homology"/>
<feature type="site" description="Important for activity" evidence="8">
    <location>
        <position position="9"/>
    </location>
</feature>
<evidence type="ECO:0000256" key="1">
    <source>
        <dbReference type="ARBA" id="ARBA00009156"/>
    </source>
</evidence>
<evidence type="ECO:0000256" key="5">
    <source>
        <dbReference type="ARBA" id="ARBA00022777"/>
    </source>
</evidence>
<keyword evidence="5 8" id="KW-0418">Kinase</keyword>
<dbReference type="NCBIfam" id="TIGR01312">
    <property type="entry name" value="XylB"/>
    <property type="match status" value="1"/>
</dbReference>
<dbReference type="Gene3D" id="3.30.420.40">
    <property type="match status" value="2"/>
</dbReference>
<evidence type="ECO:0000259" key="11">
    <source>
        <dbReference type="Pfam" id="PF00370"/>
    </source>
</evidence>
<dbReference type="InterPro" id="IPR018485">
    <property type="entry name" value="FGGY_C"/>
</dbReference>
<dbReference type="HAMAP" id="MF_02220">
    <property type="entry name" value="XylB"/>
    <property type="match status" value="1"/>
</dbReference>
<keyword evidence="2 8" id="KW-0859">Xylose metabolism</keyword>
<dbReference type="Proteomes" id="UP001239167">
    <property type="component" value="Unassembled WGS sequence"/>
</dbReference>
<evidence type="ECO:0000256" key="8">
    <source>
        <dbReference type="HAMAP-Rule" id="MF_02220"/>
    </source>
</evidence>
<evidence type="ECO:0000256" key="7">
    <source>
        <dbReference type="ARBA" id="ARBA00023277"/>
    </source>
</evidence>
<dbReference type="SUPFAM" id="SSF53067">
    <property type="entry name" value="Actin-like ATPase domain"/>
    <property type="match status" value="2"/>
</dbReference>
<dbReference type="EMBL" id="JAUSUE010000009">
    <property type="protein sequence ID" value="MDQ0203821.1"/>
    <property type="molecule type" value="Genomic_DNA"/>
</dbReference>
<dbReference type="PANTHER" id="PTHR43095">
    <property type="entry name" value="SUGAR KINASE"/>
    <property type="match status" value="1"/>
</dbReference>
<organism evidence="13 14">
    <name type="scientific">Pectinatus haikarae</name>
    <dbReference type="NCBI Taxonomy" id="349096"/>
    <lineage>
        <taxon>Bacteria</taxon>
        <taxon>Bacillati</taxon>
        <taxon>Bacillota</taxon>
        <taxon>Negativicutes</taxon>
        <taxon>Selenomonadales</taxon>
        <taxon>Selenomonadaceae</taxon>
        <taxon>Pectinatus</taxon>
    </lineage>
</organism>
<evidence type="ECO:0000259" key="12">
    <source>
        <dbReference type="Pfam" id="PF02782"/>
    </source>
</evidence>
<dbReference type="PANTHER" id="PTHR43095:SF5">
    <property type="entry name" value="XYLULOSE KINASE"/>
    <property type="match status" value="1"/>
</dbReference>
<feature type="binding site" evidence="8">
    <location>
        <begin position="82"/>
        <end position="83"/>
    </location>
    <ligand>
        <name>substrate</name>
    </ligand>
</feature>
<accession>A0ABT9Y8G1</accession>
<dbReference type="InterPro" id="IPR050406">
    <property type="entry name" value="FGGY_Carb_Kinase"/>
</dbReference>
<feature type="active site" description="Proton acceptor" evidence="8">
    <location>
        <position position="241"/>
    </location>
</feature>
<dbReference type="InterPro" id="IPR000577">
    <property type="entry name" value="Carb_kinase_FGGY"/>
</dbReference>
<reference evidence="13 14" key="1">
    <citation type="submission" date="2023-07" db="EMBL/GenBank/DDBJ databases">
        <title>Genomic Encyclopedia of Type Strains, Phase IV (KMG-IV): sequencing the most valuable type-strain genomes for metagenomic binning, comparative biology and taxonomic classification.</title>
        <authorList>
            <person name="Goeker M."/>
        </authorList>
    </citation>
    <scope>NUCLEOTIDE SEQUENCE [LARGE SCALE GENOMIC DNA]</scope>
    <source>
        <strain evidence="13 14">DSM 16980</strain>
    </source>
</reference>
<dbReference type="InterPro" id="IPR006000">
    <property type="entry name" value="Xylulokinase"/>
</dbReference>
<gene>
    <name evidence="8 10" type="primary">xylB</name>
    <name evidence="13" type="ORF">J2S01_001540</name>
</gene>
<sequence>MMNYLLGLDIGTSATKTVLFDEYMKTVAAASEDYPLHQPQNGWAEQNPADWYNASLHTIQLVLAKSGIAPDSIKGIGLSGQMHGLVMLDKNNAVIRPSIIWCDQRTAKECEEITKKIGAQRLIEITANPALTGFTASKILWVRRHEPENYAKCAHILLPKDYVRFCMTGEYATEVSDASGMQLLDVPNRCWSDEILEKLSIDKKFLAKVYESPDVTGHISESFAKASGLSPKTVVVGGAGDNAAAAIGTGITKNGRAFTTIGTSGVVFAHTDNLKIDPKGRVHTFCCAVPGCWHVMGVTLAAGLSLKWFRDNIANDYKELADKQNKDPYVLMNEAAAKIPCGSDRLIYLPYLMGERTPHLDPECRGVFFGLSAIHSKANMIRSVMEGVSYSLSDCYDILKDMGVNVNEMMACGGGGKSPVWRQMLADMFNCEVKTLTAEEGPAFGVAILAGVGAGLFKDVVSACDEFIQIGSSCTPVPAERDYYEKGHLLYKKLYKQLKDCYHDLSAL</sequence>
<dbReference type="Pfam" id="PF00370">
    <property type="entry name" value="FGGY_N"/>
    <property type="match status" value="1"/>
</dbReference>
<dbReference type="InterPro" id="IPR018483">
    <property type="entry name" value="Carb_kinase_FGGY_CS"/>
</dbReference>
<evidence type="ECO:0000313" key="13">
    <source>
        <dbReference type="EMBL" id="MDQ0203821.1"/>
    </source>
</evidence>
<keyword evidence="4 8" id="KW-0547">Nucleotide-binding</keyword>
<dbReference type="CDD" id="cd07808">
    <property type="entry name" value="ASKHA_NBD_FGGY_EcXK-like"/>
    <property type="match status" value="1"/>
</dbReference>
<evidence type="ECO:0000256" key="4">
    <source>
        <dbReference type="ARBA" id="ARBA00022741"/>
    </source>
</evidence>
<evidence type="ECO:0000313" key="14">
    <source>
        <dbReference type="Proteomes" id="UP001239167"/>
    </source>
</evidence>
<evidence type="ECO:0000256" key="9">
    <source>
        <dbReference type="RuleBase" id="RU003733"/>
    </source>
</evidence>
<protein>
    <recommendedName>
        <fullName evidence="8 10">Xylulose kinase</fullName>
        <shortName evidence="8 10">Xylulokinase</shortName>
        <ecNumber evidence="8 10">2.7.1.17</ecNumber>
    </recommendedName>
</protein>
<comment type="caution">
    <text evidence="13">The sequence shown here is derived from an EMBL/GenBank/DDBJ whole genome shotgun (WGS) entry which is preliminary data.</text>
</comment>
<comment type="function">
    <text evidence="8">Catalyzes the phosphorylation of D-xylulose to D-xylulose 5-phosphate.</text>
</comment>